<gene>
    <name evidence="1" type="ORF">OIU83_03480</name>
</gene>
<proteinExistence type="predicted"/>
<reference evidence="1" key="1">
    <citation type="submission" date="2022-10" db="EMBL/GenBank/DDBJ databases">
        <title>Two novel species of Flavobacterium.</title>
        <authorList>
            <person name="Liu Q."/>
            <person name="Xin Y.-H."/>
        </authorList>
    </citation>
    <scope>NUCLEOTIDE SEQUENCE</scope>
    <source>
        <strain evidence="1">LS1R49</strain>
    </source>
</reference>
<dbReference type="Gene3D" id="3.90.930.1">
    <property type="match status" value="1"/>
</dbReference>
<dbReference type="EMBL" id="JAOZEW010000002">
    <property type="protein sequence ID" value="MCV9926692.1"/>
    <property type="molecule type" value="Genomic_DNA"/>
</dbReference>
<organism evidence="1 2">
    <name type="scientific">Flavobacterium shii</name>
    <dbReference type="NCBI Taxonomy" id="2987687"/>
    <lineage>
        <taxon>Bacteria</taxon>
        <taxon>Pseudomonadati</taxon>
        <taxon>Bacteroidota</taxon>
        <taxon>Flavobacteriia</taxon>
        <taxon>Flavobacteriales</taxon>
        <taxon>Flavobacteriaceae</taxon>
        <taxon>Flavobacterium</taxon>
    </lineage>
</organism>
<protein>
    <recommendedName>
        <fullName evidence="3">MORN repeat variant</fullName>
    </recommendedName>
</protein>
<dbReference type="Proteomes" id="UP001151079">
    <property type="component" value="Unassembled WGS sequence"/>
</dbReference>
<evidence type="ECO:0008006" key="3">
    <source>
        <dbReference type="Google" id="ProtNLM"/>
    </source>
</evidence>
<comment type="caution">
    <text evidence="1">The sequence shown here is derived from an EMBL/GenBank/DDBJ whole genome shotgun (WGS) entry which is preliminary data.</text>
</comment>
<dbReference type="RefSeq" id="WP_264204879.1">
    <property type="nucleotide sequence ID" value="NZ_JAOZEW010000002.1"/>
</dbReference>
<dbReference type="AlphaFoldDB" id="A0A9X2ZBQ5"/>
<keyword evidence="2" id="KW-1185">Reference proteome</keyword>
<evidence type="ECO:0000313" key="1">
    <source>
        <dbReference type="EMBL" id="MCV9926692.1"/>
    </source>
</evidence>
<name>A0A9X2ZBQ5_9FLAO</name>
<accession>A0A9X2ZBQ5</accession>
<evidence type="ECO:0000313" key="2">
    <source>
        <dbReference type="Proteomes" id="UP001151079"/>
    </source>
</evidence>
<dbReference type="SUPFAM" id="SSF82185">
    <property type="entry name" value="Histone H3 K4-specific methyltransferase SET7/9 N-terminal domain"/>
    <property type="match status" value="1"/>
</dbReference>
<sequence>MFFYFKDEKVCTLKEYSPSGKLIGTNEYIIKNGDTILQGKFINYNEKGIKITEGQFINNEPNGNCFYYYDNGKIESVYYRKDSKVNLESTYYNPKGLIDKYIMCDSLGNTRFIIKFDDRVVKKYEGYSILPIGLYKIINKKQDEIKKEDTIKVGDIIRHYYLIANIPYAKRTFKIENVAIDKLQS</sequence>